<dbReference type="Proteomes" id="UP001626550">
    <property type="component" value="Unassembled WGS sequence"/>
</dbReference>
<feature type="domain" description="Neurotransmitter-gated ion-channel ligand-binding" evidence="1">
    <location>
        <begin position="12"/>
        <end position="101"/>
    </location>
</feature>
<dbReference type="InterPro" id="IPR006202">
    <property type="entry name" value="Neur_chan_lig-bd"/>
</dbReference>
<dbReference type="Pfam" id="PF02931">
    <property type="entry name" value="Neur_chan_LBD"/>
    <property type="match status" value="1"/>
</dbReference>
<dbReference type="SUPFAM" id="SSF63712">
    <property type="entry name" value="Nicotinic receptor ligand binding domain-like"/>
    <property type="match status" value="1"/>
</dbReference>
<sequence>MLMTKYRRTGVHGRPITNRSQKIKVLFRLALNQIIDLDETLQVLLTNCWAQYVSLLNSDSLGISQEWTDPLLSWDPKDYGGIDQFRLKRNNIWTPDINLLN</sequence>
<name>A0ABD2PMC3_9PLAT</name>
<keyword evidence="3" id="KW-1185">Reference proteome</keyword>
<reference evidence="2 3" key="1">
    <citation type="submission" date="2024-11" db="EMBL/GenBank/DDBJ databases">
        <title>Adaptive evolution of stress response genes in parasites aligns with host niche diversity.</title>
        <authorList>
            <person name="Hahn C."/>
            <person name="Resl P."/>
        </authorList>
    </citation>
    <scope>NUCLEOTIDE SEQUENCE [LARGE SCALE GENOMIC DNA]</scope>
    <source>
        <strain evidence="2">EGGRZ-B1_66</strain>
        <tissue evidence="2">Body</tissue>
    </source>
</reference>
<evidence type="ECO:0000313" key="2">
    <source>
        <dbReference type="EMBL" id="KAL3308290.1"/>
    </source>
</evidence>
<dbReference type="EMBL" id="JBJKFK010005498">
    <property type="protein sequence ID" value="KAL3308290.1"/>
    <property type="molecule type" value="Genomic_DNA"/>
</dbReference>
<evidence type="ECO:0000259" key="1">
    <source>
        <dbReference type="Pfam" id="PF02931"/>
    </source>
</evidence>
<evidence type="ECO:0000313" key="3">
    <source>
        <dbReference type="Proteomes" id="UP001626550"/>
    </source>
</evidence>
<gene>
    <name evidence="2" type="ORF">Ciccas_013180</name>
</gene>
<protein>
    <recommendedName>
        <fullName evidence="1">Neurotransmitter-gated ion-channel ligand-binding domain-containing protein</fullName>
    </recommendedName>
</protein>
<comment type="caution">
    <text evidence="2">The sequence shown here is derived from an EMBL/GenBank/DDBJ whole genome shotgun (WGS) entry which is preliminary data.</text>
</comment>
<dbReference type="InterPro" id="IPR036734">
    <property type="entry name" value="Neur_chan_lig-bd_sf"/>
</dbReference>
<dbReference type="AlphaFoldDB" id="A0ABD2PMC3"/>
<organism evidence="2 3">
    <name type="scientific">Cichlidogyrus casuarinus</name>
    <dbReference type="NCBI Taxonomy" id="1844966"/>
    <lineage>
        <taxon>Eukaryota</taxon>
        <taxon>Metazoa</taxon>
        <taxon>Spiralia</taxon>
        <taxon>Lophotrochozoa</taxon>
        <taxon>Platyhelminthes</taxon>
        <taxon>Monogenea</taxon>
        <taxon>Monopisthocotylea</taxon>
        <taxon>Dactylogyridea</taxon>
        <taxon>Ancyrocephalidae</taxon>
        <taxon>Cichlidogyrus</taxon>
    </lineage>
</organism>
<proteinExistence type="predicted"/>
<accession>A0ABD2PMC3</accession>
<dbReference type="Gene3D" id="2.70.170.10">
    <property type="entry name" value="Neurotransmitter-gated ion-channel ligand-binding domain"/>
    <property type="match status" value="1"/>
</dbReference>